<dbReference type="PANTHER" id="PTHR11733:SF224">
    <property type="entry name" value="NEPRILYSIN-2"/>
    <property type="match status" value="1"/>
</dbReference>
<dbReference type="Gene3D" id="1.10.1380.10">
    <property type="entry name" value="Neutral endopeptidase , domain2"/>
    <property type="match status" value="1"/>
</dbReference>
<dbReference type="InterPro" id="IPR000718">
    <property type="entry name" value="Peptidase_M13"/>
</dbReference>
<comment type="similarity">
    <text evidence="1">Belongs to the peptidase M13 family.</text>
</comment>
<comment type="caution">
    <text evidence="3">The sequence shown here is derived from an EMBL/GenBank/DDBJ whole genome shotgun (WGS) entry which is preliminary data.</text>
</comment>
<organism evidence="3 4">
    <name type="scientific">Nephila pilipes</name>
    <name type="common">Giant wood spider</name>
    <name type="synonym">Nephila maculata</name>
    <dbReference type="NCBI Taxonomy" id="299642"/>
    <lineage>
        <taxon>Eukaryota</taxon>
        <taxon>Metazoa</taxon>
        <taxon>Ecdysozoa</taxon>
        <taxon>Arthropoda</taxon>
        <taxon>Chelicerata</taxon>
        <taxon>Arachnida</taxon>
        <taxon>Araneae</taxon>
        <taxon>Araneomorphae</taxon>
        <taxon>Entelegynae</taxon>
        <taxon>Araneoidea</taxon>
        <taxon>Nephilidae</taxon>
        <taxon>Nephila</taxon>
    </lineage>
</organism>
<proteinExistence type="inferred from homology"/>
<dbReference type="PROSITE" id="PS51885">
    <property type="entry name" value="NEPRILYSIN"/>
    <property type="match status" value="1"/>
</dbReference>
<evidence type="ECO:0000256" key="1">
    <source>
        <dbReference type="ARBA" id="ARBA00007357"/>
    </source>
</evidence>
<dbReference type="PANTHER" id="PTHR11733">
    <property type="entry name" value="ZINC METALLOPROTEASE FAMILY M13 NEPRILYSIN-RELATED"/>
    <property type="match status" value="1"/>
</dbReference>
<evidence type="ECO:0000259" key="2">
    <source>
        <dbReference type="Pfam" id="PF05649"/>
    </source>
</evidence>
<dbReference type="Proteomes" id="UP000887013">
    <property type="component" value="Unassembled WGS sequence"/>
</dbReference>
<sequence length="118" mass="13481">INWMKYFNGLLSDPIFQNESLIVAVPDFVIRFADLMINTDKRVIANYMMWRAAGQTLSLLSKDWRALAQEYSTVITGKSQEEPRWEQCLSSLSGSLGIALSSYYVRHYFKDGSKDSVS</sequence>
<evidence type="ECO:0000313" key="4">
    <source>
        <dbReference type="Proteomes" id="UP000887013"/>
    </source>
</evidence>
<dbReference type="InterPro" id="IPR042089">
    <property type="entry name" value="Peptidase_M13_dom_2"/>
</dbReference>
<dbReference type="GO" id="GO:0016485">
    <property type="term" value="P:protein processing"/>
    <property type="evidence" value="ECO:0007669"/>
    <property type="project" value="TreeGrafter"/>
</dbReference>
<accession>A0A8X6U7Z5</accession>
<gene>
    <name evidence="3" type="primary">Nep2_1</name>
    <name evidence="3" type="ORF">NPIL_524081</name>
</gene>
<dbReference type="AlphaFoldDB" id="A0A8X6U7Z5"/>
<dbReference type="GO" id="GO:0005886">
    <property type="term" value="C:plasma membrane"/>
    <property type="evidence" value="ECO:0007669"/>
    <property type="project" value="TreeGrafter"/>
</dbReference>
<dbReference type="Pfam" id="PF05649">
    <property type="entry name" value="Peptidase_M13_N"/>
    <property type="match status" value="1"/>
</dbReference>
<feature type="non-terminal residue" evidence="3">
    <location>
        <position position="1"/>
    </location>
</feature>
<dbReference type="OrthoDB" id="6671782at2759"/>
<reference evidence="3" key="1">
    <citation type="submission" date="2020-08" db="EMBL/GenBank/DDBJ databases">
        <title>Multicomponent nature underlies the extraordinary mechanical properties of spider dragline silk.</title>
        <authorList>
            <person name="Kono N."/>
            <person name="Nakamura H."/>
            <person name="Mori M."/>
            <person name="Yoshida Y."/>
            <person name="Ohtoshi R."/>
            <person name="Malay A.D."/>
            <person name="Moran D.A.P."/>
            <person name="Tomita M."/>
            <person name="Numata K."/>
            <person name="Arakawa K."/>
        </authorList>
    </citation>
    <scope>NUCLEOTIDE SEQUENCE</scope>
</reference>
<feature type="domain" description="Peptidase M13 N-terminal" evidence="2">
    <location>
        <begin position="1"/>
        <end position="117"/>
    </location>
</feature>
<dbReference type="InterPro" id="IPR008753">
    <property type="entry name" value="Peptidase_M13_N"/>
</dbReference>
<dbReference type="GO" id="GO:0004222">
    <property type="term" value="F:metalloendopeptidase activity"/>
    <property type="evidence" value="ECO:0007669"/>
    <property type="project" value="InterPro"/>
</dbReference>
<protein>
    <submittedName>
        <fullName evidence="3">Neprilysin-2</fullName>
    </submittedName>
</protein>
<dbReference type="SUPFAM" id="SSF55486">
    <property type="entry name" value="Metalloproteases ('zincins'), catalytic domain"/>
    <property type="match status" value="1"/>
</dbReference>
<keyword evidence="4" id="KW-1185">Reference proteome</keyword>
<dbReference type="EMBL" id="BMAW01072609">
    <property type="protein sequence ID" value="GFT83781.1"/>
    <property type="molecule type" value="Genomic_DNA"/>
</dbReference>
<evidence type="ECO:0000313" key="3">
    <source>
        <dbReference type="EMBL" id="GFT83781.1"/>
    </source>
</evidence>
<name>A0A8X6U7Z5_NEPPI</name>